<dbReference type="InterPro" id="IPR050367">
    <property type="entry name" value="APC_superfamily"/>
</dbReference>
<comment type="subcellular location">
    <subcellularLocation>
        <location evidence="1">Cell membrane</location>
        <topology evidence="1">Multi-pass membrane protein</topology>
    </subcellularLocation>
</comment>
<feature type="transmembrane region" description="Helical" evidence="7">
    <location>
        <begin position="133"/>
        <end position="153"/>
    </location>
</feature>
<dbReference type="InterPro" id="IPR002293">
    <property type="entry name" value="AA/rel_permease1"/>
</dbReference>
<dbReference type="AlphaFoldDB" id="A0A0R2MY61"/>
<feature type="transmembrane region" description="Helical" evidence="7">
    <location>
        <begin position="345"/>
        <end position="365"/>
    </location>
</feature>
<dbReference type="EMBL" id="JQCE01000004">
    <property type="protein sequence ID" value="KRO18559.1"/>
    <property type="molecule type" value="Genomic_DNA"/>
</dbReference>
<evidence type="ECO:0000256" key="2">
    <source>
        <dbReference type="ARBA" id="ARBA00022448"/>
    </source>
</evidence>
<dbReference type="PANTHER" id="PTHR42770">
    <property type="entry name" value="AMINO ACID TRANSPORTER-RELATED"/>
    <property type="match status" value="1"/>
</dbReference>
<dbReference type="Proteomes" id="UP000050969">
    <property type="component" value="Unassembled WGS sequence"/>
</dbReference>
<keyword evidence="6 7" id="KW-0472">Membrane</keyword>
<keyword evidence="9" id="KW-1185">Reference proteome</keyword>
<feature type="transmembrane region" description="Helical" evidence="7">
    <location>
        <begin position="207"/>
        <end position="229"/>
    </location>
</feature>
<proteinExistence type="predicted"/>
<evidence type="ECO:0000256" key="7">
    <source>
        <dbReference type="SAM" id="Phobius"/>
    </source>
</evidence>
<dbReference type="GO" id="GO:0005886">
    <property type="term" value="C:plasma membrane"/>
    <property type="evidence" value="ECO:0007669"/>
    <property type="project" value="UniProtKB-SubCell"/>
</dbReference>
<feature type="transmembrane region" description="Helical" evidence="7">
    <location>
        <begin position="241"/>
        <end position="264"/>
    </location>
</feature>
<dbReference type="PIRSF" id="PIRSF006060">
    <property type="entry name" value="AA_transporter"/>
    <property type="match status" value="1"/>
</dbReference>
<evidence type="ECO:0000256" key="6">
    <source>
        <dbReference type="ARBA" id="ARBA00023136"/>
    </source>
</evidence>
<feature type="transmembrane region" description="Helical" evidence="7">
    <location>
        <begin position="452"/>
        <end position="473"/>
    </location>
</feature>
<reference evidence="8 9" key="1">
    <citation type="journal article" date="2015" name="Genome Announc.">
        <title>Expanding the biotechnology potential of lactobacilli through comparative genomics of 213 strains and associated genera.</title>
        <authorList>
            <person name="Sun Z."/>
            <person name="Harris H.M."/>
            <person name="McCann A."/>
            <person name="Guo C."/>
            <person name="Argimon S."/>
            <person name="Zhang W."/>
            <person name="Yang X."/>
            <person name="Jeffery I.B."/>
            <person name="Cooney J.C."/>
            <person name="Kagawa T.F."/>
            <person name="Liu W."/>
            <person name="Song Y."/>
            <person name="Salvetti E."/>
            <person name="Wrobel A."/>
            <person name="Rasinkangas P."/>
            <person name="Parkhill J."/>
            <person name="Rea M.C."/>
            <person name="O'Sullivan O."/>
            <person name="Ritari J."/>
            <person name="Douillard F.P."/>
            <person name="Paul Ross R."/>
            <person name="Yang R."/>
            <person name="Briner A.E."/>
            <person name="Felis G.E."/>
            <person name="de Vos W.M."/>
            <person name="Barrangou R."/>
            <person name="Klaenhammer T.R."/>
            <person name="Caufield P.W."/>
            <person name="Cui Y."/>
            <person name="Zhang H."/>
            <person name="O'Toole P.W."/>
        </authorList>
    </citation>
    <scope>NUCLEOTIDE SEQUENCE [LARGE SCALE GENOMIC DNA]</scope>
    <source>
        <strain evidence="8 9">DSM 24301</strain>
    </source>
</reference>
<accession>A0A0R2MY61</accession>
<dbReference type="PANTHER" id="PTHR42770:SF15">
    <property type="entry name" value="GLUTAMATE_GAMMA-AMINOBUTYRATE ANTIPORTER-RELATED"/>
    <property type="match status" value="1"/>
</dbReference>
<feature type="transmembrane region" description="Helical" evidence="7">
    <location>
        <begin position="41"/>
        <end position="62"/>
    </location>
</feature>
<evidence type="ECO:0000256" key="1">
    <source>
        <dbReference type="ARBA" id="ARBA00004651"/>
    </source>
</evidence>
<gene>
    <name evidence="8" type="ORF">IV56_GL000836</name>
</gene>
<dbReference type="RefSeq" id="WP_056991890.1">
    <property type="nucleotide sequence ID" value="NZ_JQCE01000004.1"/>
</dbReference>
<evidence type="ECO:0000313" key="9">
    <source>
        <dbReference type="Proteomes" id="UP000050969"/>
    </source>
</evidence>
<feature type="transmembrane region" description="Helical" evidence="7">
    <location>
        <begin position="371"/>
        <end position="395"/>
    </location>
</feature>
<sequence length="486" mass="54433">MNTANDLNPQKSYMSWPILGLLVFVTVIGFENIFYPFQNQGLSVVLSWIFLLLAYIIPYELISAQIGTTFTEAGGGLATWVRHTSGDTLGYWTSWMYWSSTLPYLIDVANSVIVALSWMILGDNTLDKHMSNMWFGIFTFVVILIFIVAENLFTRSLEVMSLLGGAAMFIMSMLFVALTAAGVMKGLPIATQPFNWHAFMPHFSTHYFATTGLLIFATSGAELGATYIMQLRDPKREFPKAMWMLALMTGFLVIFGSLALGVFFDANHLPDDLKMNGAYYAFMMLGEQMGMGKILMYLFAATQLIFMLAQLAVLIDASSRVLSADTAVRFMPKWLLQQNKNGRPIHSYIFTAGLCLFLLLLSSTLPNINSVFNWLLNLNGIVSPYKTCWVFFAFLSLRMQQDKFNSPYVFIKNKAGAMFVGGWCLLFTFVCATMGFMPQEVAFGTPGFTHQLIMNIVSVIVLFGLGFVMPAIARYTNKDMPEHAVE</sequence>
<name>A0A0R2MY61_9LACO</name>
<evidence type="ECO:0000256" key="5">
    <source>
        <dbReference type="ARBA" id="ARBA00022989"/>
    </source>
</evidence>
<dbReference type="PATRIC" id="fig|1293598.4.peg.884"/>
<protein>
    <submittedName>
        <fullName evidence="8">Amino acid transporter</fullName>
    </submittedName>
</protein>
<dbReference type="Pfam" id="PF13520">
    <property type="entry name" value="AA_permease_2"/>
    <property type="match status" value="1"/>
</dbReference>
<evidence type="ECO:0000256" key="4">
    <source>
        <dbReference type="ARBA" id="ARBA00022692"/>
    </source>
</evidence>
<feature type="transmembrane region" description="Helical" evidence="7">
    <location>
        <begin position="102"/>
        <end position="121"/>
    </location>
</feature>
<feature type="transmembrane region" description="Helical" evidence="7">
    <location>
        <begin position="416"/>
        <end position="437"/>
    </location>
</feature>
<evidence type="ECO:0000313" key="8">
    <source>
        <dbReference type="EMBL" id="KRO18559.1"/>
    </source>
</evidence>
<evidence type="ECO:0000256" key="3">
    <source>
        <dbReference type="ARBA" id="ARBA00022475"/>
    </source>
</evidence>
<feature type="transmembrane region" description="Helical" evidence="7">
    <location>
        <begin position="12"/>
        <end position="35"/>
    </location>
</feature>
<keyword evidence="2" id="KW-0813">Transport</keyword>
<comment type="caution">
    <text evidence="8">The sequence shown here is derived from an EMBL/GenBank/DDBJ whole genome shotgun (WGS) entry which is preliminary data.</text>
</comment>
<dbReference type="STRING" id="1293598.IV56_GL000836"/>
<feature type="transmembrane region" description="Helical" evidence="7">
    <location>
        <begin position="165"/>
        <end position="187"/>
    </location>
</feature>
<keyword evidence="5 7" id="KW-1133">Transmembrane helix</keyword>
<organism evidence="8 9">
    <name type="scientific">Lacticaseibacillus saniviri JCM 17471 = DSM 24301</name>
    <dbReference type="NCBI Taxonomy" id="1293598"/>
    <lineage>
        <taxon>Bacteria</taxon>
        <taxon>Bacillati</taxon>
        <taxon>Bacillota</taxon>
        <taxon>Bacilli</taxon>
        <taxon>Lactobacillales</taxon>
        <taxon>Lactobacillaceae</taxon>
        <taxon>Lacticaseibacillus</taxon>
    </lineage>
</organism>
<keyword evidence="3" id="KW-1003">Cell membrane</keyword>
<keyword evidence="4 7" id="KW-0812">Transmembrane</keyword>
<dbReference type="GO" id="GO:0022857">
    <property type="term" value="F:transmembrane transporter activity"/>
    <property type="evidence" value="ECO:0007669"/>
    <property type="project" value="InterPro"/>
</dbReference>
<dbReference type="Gene3D" id="1.20.1740.10">
    <property type="entry name" value="Amino acid/polyamine transporter I"/>
    <property type="match status" value="1"/>
</dbReference>